<proteinExistence type="predicted"/>
<gene>
    <name evidence="2" type="ORF">PDE_01879</name>
</gene>
<reference evidence="2 3" key="1">
    <citation type="journal article" date="2013" name="PLoS ONE">
        <title>Genomic and secretomic analyses reveal unique features of the lignocellulolytic enzyme system of Penicillium decumbens.</title>
        <authorList>
            <person name="Liu G."/>
            <person name="Zhang L."/>
            <person name="Wei X."/>
            <person name="Zou G."/>
            <person name="Qin Y."/>
            <person name="Ma L."/>
            <person name="Li J."/>
            <person name="Zheng H."/>
            <person name="Wang S."/>
            <person name="Wang C."/>
            <person name="Xun L."/>
            <person name="Zhao G.-P."/>
            <person name="Zhou Z."/>
            <person name="Qu Y."/>
        </authorList>
    </citation>
    <scope>NUCLEOTIDE SEQUENCE [LARGE SCALE GENOMIC DNA]</scope>
    <source>
        <strain evidence="3">114-2 / CGMCC 5302</strain>
    </source>
</reference>
<evidence type="ECO:0000256" key="1">
    <source>
        <dbReference type="SAM" id="MobiDB-lite"/>
    </source>
</evidence>
<dbReference type="OrthoDB" id="5416097at2759"/>
<organism evidence="2 3">
    <name type="scientific">Penicillium oxalicum (strain 114-2 / CGMCC 5302)</name>
    <name type="common">Penicillium decumbens</name>
    <dbReference type="NCBI Taxonomy" id="933388"/>
    <lineage>
        <taxon>Eukaryota</taxon>
        <taxon>Fungi</taxon>
        <taxon>Dikarya</taxon>
        <taxon>Ascomycota</taxon>
        <taxon>Pezizomycotina</taxon>
        <taxon>Eurotiomycetes</taxon>
        <taxon>Eurotiomycetidae</taxon>
        <taxon>Eurotiales</taxon>
        <taxon>Aspergillaceae</taxon>
        <taxon>Penicillium</taxon>
    </lineage>
</organism>
<protein>
    <submittedName>
        <fullName evidence="2">Uncharacterized protein</fullName>
    </submittedName>
</protein>
<sequence length="76" mass="8662">MSLCNPIPIPNSGRENIRSGFIPELSAVDPKAMPLPYFELLELRWHLSRIMAMQRAAVDEDDDVHSDSETPQVHFE</sequence>
<feature type="region of interest" description="Disordered" evidence="1">
    <location>
        <begin position="57"/>
        <end position="76"/>
    </location>
</feature>
<dbReference type="AlphaFoldDB" id="S7Z9P8"/>
<name>S7Z9P8_PENO1</name>
<accession>S7Z9P8</accession>
<keyword evidence="3" id="KW-1185">Reference proteome</keyword>
<dbReference type="HOGENOM" id="CLU_2655271_0_0_1"/>
<dbReference type="EMBL" id="KB644409">
    <property type="protein sequence ID" value="EPS26939.1"/>
    <property type="molecule type" value="Genomic_DNA"/>
</dbReference>
<dbReference type="Proteomes" id="UP000019376">
    <property type="component" value="Unassembled WGS sequence"/>
</dbReference>
<evidence type="ECO:0000313" key="3">
    <source>
        <dbReference type="Proteomes" id="UP000019376"/>
    </source>
</evidence>
<evidence type="ECO:0000313" key="2">
    <source>
        <dbReference type="EMBL" id="EPS26939.1"/>
    </source>
</evidence>
<dbReference type="PhylomeDB" id="S7Z9P8"/>